<dbReference type="InterPro" id="IPR025536">
    <property type="entry name" value="DUF4422"/>
</dbReference>
<dbReference type="PANTHER" id="PTHR43685:SF2">
    <property type="entry name" value="GLYCOSYLTRANSFERASE 2-LIKE DOMAIN-CONTAINING PROTEIN"/>
    <property type="match status" value="1"/>
</dbReference>
<evidence type="ECO:0000259" key="2">
    <source>
        <dbReference type="Pfam" id="PF14393"/>
    </source>
</evidence>
<gene>
    <name evidence="3" type="ORF">NVS32_03510</name>
</gene>
<dbReference type="EMBL" id="JANSKA010000002">
    <property type="protein sequence ID" value="MCR9036014.1"/>
    <property type="molecule type" value="Genomic_DNA"/>
</dbReference>
<dbReference type="Pfam" id="PF14393">
    <property type="entry name" value="DUF4422"/>
    <property type="match status" value="1"/>
</dbReference>
<feature type="domain" description="DUF4422" evidence="2">
    <location>
        <begin position="391"/>
        <end position="630"/>
    </location>
</feature>
<evidence type="ECO:0000313" key="4">
    <source>
        <dbReference type="Proteomes" id="UP001204320"/>
    </source>
</evidence>
<reference evidence="3 4" key="1">
    <citation type="submission" date="2022-08" db="EMBL/GenBank/DDBJ databases">
        <title>Tractidigestivibacter montrealensis type strain KD21.</title>
        <authorList>
            <person name="Diop K."/>
            <person name="Richard C."/>
            <person name="Routy B."/>
        </authorList>
    </citation>
    <scope>NUCLEOTIDE SEQUENCE [LARGE SCALE GENOMIC DNA]</scope>
    <source>
        <strain evidence="3 4">KD21</strain>
    </source>
</reference>
<comment type="caution">
    <text evidence="3">The sequence shown here is derived from an EMBL/GenBank/DDBJ whole genome shotgun (WGS) entry which is preliminary data.</text>
</comment>
<dbReference type="CDD" id="cd04194">
    <property type="entry name" value="GT8_A4GalT_like"/>
    <property type="match status" value="1"/>
</dbReference>
<dbReference type="SUPFAM" id="SSF53448">
    <property type="entry name" value="Nucleotide-diphospho-sugar transferases"/>
    <property type="match status" value="2"/>
</dbReference>
<protein>
    <submittedName>
        <fullName evidence="3">DUF4422 domain-containing protein</fullName>
    </submittedName>
</protein>
<dbReference type="InterPro" id="IPR001173">
    <property type="entry name" value="Glyco_trans_2-like"/>
</dbReference>
<keyword evidence="4" id="KW-1185">Reference proteome</keyword>
<dbReference type="Pfam" id="PF01501">
    <property type="entry name" value="Glyco_transf_8"/>
    <property type="match status" value="1"/>
</dbReference>
<dbReference type="InterPro" id="IPR029044">
    <property type="entry name" value="Nucleotide-diphossugar_trans"/>
</dbReference>
<dbReference type="InterPro" id="IPR050834">
    <property type="entry name" value="Glycosyltransf_2"/>
</dbReference>
<feature type="domain" description="Glycosyltransferase 2-like" evidence="1">
    <location>
        <begin position="5"/>
        <end position="134"/>
    </location>
</feature>
<organism evidence="3 4">
    <name type="scientific">Tractidigestivibacter montrealensis</name>
    <dbReference type="NCBI Taxonomy" id="2972466"/>
    <lineage>
        <taxon>Bacteria</taxon>
        <taxon>Bacillati</taxon>
        <taxon>Actinomycetota</taxon>
        <taxon>Coriobacteriia</taxon>
        <taxon>Coriobacteriales</taxon>
        <taxon>Atopobiaceae</taxon>
        <taxon>Tractidigestivibacter</taxon>
    </lineage>
</organism>
<dbReference type="Pfam" id="PF00535">
    <property type="entry name" value="Glycos_transf_2"/>
    <property type="match status" value="1"/>
</dbReference>
<dbReference type="PANTHER" id="PTHR43685">
    <property type="entry name" value="GLYCOSYLTRANSFERASE"/>
    <property type="match status" value="1"/>
</dbReference>
<dbReference type="Proteomes" id="UP001204320">
    <property type="component" value="Unassembled WGS sequence"/>
</dbReference>
<evidence type="ECO:0000259" key="1">
    <source>
        <dbReference type="Pfam" id="PF00535"/>
    </source>
</evidence>
<dbReference type="CDD" id="cd00761">
    <property type="entry name" value="Glyco_tranf_GTA_type"/>
    <property type="match status" value="1"/>
</dbReference>
<sequence>MPRISAIVPAYNVAAYLERCLESLKAQQLEDWEAIVVDDCSTDASGAIADSFAKADSRFRVIHHSENRGLHLARKTGVEAATGEWSFLLDGDDELAPEFLSELDHATNATDADVFHVGITVVGENGVTDDAARSFAAFVNRPSGVAEGADILLDIFDESHGQLVDWRATQRLYRTDLLKRAFSAMTSERLERAEDGYEVFVVSDMARRSVGLEQCKGYIYHYGVGVTGASGISAARFGDFCRQFGACIDATADYAVRESRPELATSLIGMRHKMLELLANDLLDRVSMSEWDQAAAHLADEFGPAAAARELWRFVRDRAYHFVSACELPPADDSLNQLVPIAERVDATVDPKATDPADFSRVRFMRSRAKTHLAQLEQIKHVAGFDSLDIRILVTTHKDVVVPKSDMLQPIQVGPGNRNNRFCWALHDDEGENISDKNPMYCELTTQYWAWKNTTSPYIGFCHYRRYFNFSSNVYEENPYGEVMDDFIDDDAIRRYGLDDATIRSCVEGYDLITTGFKRLKDFPGDFSTPREHYAAAPALHAEDLARCVAIVRRLFPDYAQDFEAFLSGDRSCFCNMYIMRREIFSSYCDFLFPVLEEFVRETDMSTYSREAVRTPGHLAERLFNVWYLHAMRTGDGAGWKTKQLQCVHFENPEPAPTFTPLFLDREPAEAPKVVPVVFASDDAYAPVLTVAIDSMLKNGDPRRFYDVVVLTSNISGDHQATMRAHLGRHANARITFFDVWRMVKGYDLDTNNEHISIETYYRFLVQDVLSAYNKVLYLDSDLVVEGDVAELFDTELGDNLVAATRDVDYLANLNLPDGDRLRYTRGVLKLKDPYDYFQAGVLVLNTKAMRALHTVPEWLKVSQRTDFIYNDQDILNSECEGRVTYLDASWNVTNDIFHRATKLYPNAPAAVYDAYLASRRNPKIVHFAGAAKPWTHGWIDLSEHFWSHARETPFYEAILVGLSKRQAQANGGGTPGNIAGHERAVSEKSPLRQVIDPIAPIGSARREVLKSIGRGIRGRK</sequence>
<dbReference type="Gene3D" id="3.90.550.10">
    <property type="entry name" value="Spore Coat Polysaccharide Biosynthesis Protein SpsA, Chain A"/>
    <property type="match status" value="2"/>
</dbReference>
<dbReference type="RefSeq" id="WP_258498699.1">
    <property type="nucleotide sequence ID" value="NZ_JANSKA010000002.1"/>
</dbReference>
<accession>A0ABT1Z728</accession>
<name>A0ABT1Z728_9ACTN</name>
<proteinExistence type="predicted"/>
<evidence type="ECO:0000313" key="3">
    <source>
        <dbReference type="EMBL" id="MCR9036014.1"/>
    </source>
</evidence>
<dbReference type="InterPro" id="IPR002495">
    <property type="entry name" value="Glyco_trans_8"/>
</dbReference>